<accession>A0A4R9HD86</accession>
<evidence type="ECO:0000256" key="1">
    <source>
        <dbReference type="SAM" id="MobiDB-lite"/>
    </source>
</evidence>
<evidence type="ECO:0000313" key="3">
    <source>
        <dbReference type="Proteomes" id="UP000298097"/>
    </source>
</evidence>
<protein>
    <submittedName>
        <fullName evidence="2">Uncharacterized protein</fullName>
    </submittedName>
</protein>
<dbReference type="AlphaFoldDB" id="A0A4R9HD86"/>
<name>A0A4R9HD86_9LEPT</name>
<gene>
    <name evidence="2" type="ORF">EHO65_00825</name>
</gene>
<evidence type="ECO:0000313" key="2">
    <source>
        <dbReference type="EMBL" id="TGK44613.1"/>
    </source>
</evidence>
<organism evidence="2 3">
    <name type="scientific">Leptospira andrefontaineae</name>
    <dbReference type="NCBI Taxonomy" id="2484976"/>
    <lineage>
        <taxon>Bacteria</taxon>
        <taxon>Pseudomonadati</taxon>
        <taxon>Spirochaetota</taxon>
        <taxon>Spirochaetia</taxon>
        <taxon>Leptospirales</taxon>
        <taxon>Leptospiraceae</taxon>
        <taxon>Leptospira</taxon>
    </lineage>
</organism>
<dbReference type="Proteomes" id="UP000298097">
    <property type="component" value="Unassembled WGS sequence"/>
</dbReference>
<proteinExistence type="predicted"/>
<dbReference type="OrthoDB" id="339943at2"/>
<keyword evidence="3" id="KW-1185">Reference proteome</keyword>
<comment type="caution">
    <text evidence="2">The sequence shown here is derived from an EMBL/GenBank/DDBJ whole genome shotgun (WGS) entry which is preliminary data.</text>
</comment>
<feature type="compositionally biased region" description="Basic and acidic residues" evidence="1">
    <location>
        <begin position="50"/>
        <end position="61"/>
    </location>
</feature>
<dbReference type="EMBL" id="RQEY01000001">
    <property type="protein sequence ID" value="TGK44613.1"/>
    <property type="molecule type" value="Genomic_DNA"/>
</dbReference>
<sequence length="61" mass="7002">MSIRGASSLRHPFQDLCRKLECRQNDPERSETFPSGSEIWKLIPQNSENEFGHSRPEGEVS</sequence>
<reference evidence="2" key="1">
    <citation type="journal article" date="2019" name="PLoS Negl. Trop. Dis.">
        <title>Revisiting the worldwide diversity of Leptospira species in the environment.</title>
        <authorList>
            <person name="Vincent A.T."/>
            <person name="Schiettekatte O."/>
            <person name="Bourhy P."/>
            <person name="Veyrier F.J."/>
            <person name="Picardeau M."/>
        </authorList>
    </citation>
    <scope>NUCLEOTIDE SEQUENCE [LARGE SCALE GENOMIC DNA]</scope>
    <source>
        <strain evidence="2">201800301</strain>
    </source>
</reference>
<feature type="region of interest" description="Disordered" evidence="1">
    <location>
        <begin position="24"/>
        <end position="61"/>
    </location>
</feature>